<dbReference type="InterPro" id="IPR035093">
    <property type="entry name" value="RelE/ParE_toxin_dom_sf"/>
</dbReference>
<dbReference type="Proteomes" id="UP000054770">
    <property type="component" value="Unassembled WGS sequence"/>
</dbReference>
<name>A0A158IEW8_9BURK</name>
<comment type="caution">
    <text evidence="3">The sequence shown here is derived from an EMBL/GenBank/DDBJ whole genome shotgun (WGS) entry which is preliminary data.</text>
</comment>
<evidence type="ECO:0000256" key="1">
    <source>
        <dbReference type="ARBA" id="ARBA00006226"/>
    </source>
</evidence>
<dbReference type="OrthoDB" id="9798046at2"/>
<dbReference type="Pfam" id="PF05016">
    <property type="entry name" value="ParE_toxin"/>
    <property type="match status" value="1"/>
</dbReference>
<evidence type="ECO:0000256" key="2">
    <source>
        <dbReference type="ARBA" id="ARBA00022649"/>
    </source>
</evidence>
<gene>
    <name evidence="3" type="ORF">AWB68_02662</name>
</gene>
<proteinExistence type="inferred from homology"/>
<dbReference type="InterPro" id="IPR007712">
    <property type="entry name" value="RelE/ParE_toxin"/>
</dbReference>
<accession>A0A158IEW8</accession>
<dbReference type="Gene3D" id="3.30.2310.20">
    <property type="entry name" value="RelE-like"/>
    <property type="match status" value="1"/>
</dbReference>
<dbReference type="AlphaFoldDB" id="A0A158IEW8"/>
<evidence type="ECO:0000313" key="3">
    <source>
        <dbReference type="EMBL" id="SAL55104.1"/>
    </source>
</evidence>
<keyword evidence="2" id="KW-1277">Toxin-antitoxin system</keyword>
<protein>
    <submittedName>
        <fullName evidence="3">Plasmid stabilization system protein</fullName>
    </submittedName>
</protein>
<dbReference type="PANTHER" id="PTHR33755">
    <property type="entry name" value="TOXIN PARE1-RELATED"/>
    <property type="match status" value="1"/>
</dbReference>
<dbReference type="RefSeq" id="WP_087644807.1">
    <property type="nucleotide sequence ID" value="NZ_FCON02000023.1"/>
</dbReference>
<sequence>MIVRLTAEAENDLERIGDYIAQDNPRRALSFVLELREKCMSLADMALAFPLVPRYERHGIRRRPHGNYLVFYRVDGDQAVILHVLHSAMDYATLLFSSEEE</sequence>
<dbReference type="EMBL" id="FCON02000023">
    <property type="protein sequence ID" value="SAL55104.1"/>
    <property type="molecule type" value="Genomic_DNA"/>
</dbReference>
<organism evidence="3 4">
    <name type="scientific">Caballeronia choica</name>
    <dbReference type="NCBI Taxonomy" id="326476"/>
    <lineage>
        <taxon>Bacteria</taxon>
        <taxon>Pseudomonadati</taxon>
        <taxon>Pseudomonadota</taxon>
        <taxon>Betaproteobacteria</taxon>
        <taxon>Burkholderiales</taxon>
        <taxon>Burkholderiaceae</taxon>
        <taxon>Caballeronia</taxon>
    </lineage>
</organism>
<dbReference type="InterPro" id="IPR051803">
    <property type="entry name" value="TA_system_RelE-like_toxin"/>
</dbReference>
<keyword evidence="4" id="KW-1185">Reference proteome</keyword>
<comment type="similarity">
    <text evidence="1">Belongs to the RelE toxin family.</text>
</comment>
<dbReference type="PANTHER" id="PTHR33755:SF6">
    <property type="entry name" value="PLASMID STABILIZATION SYSTEM PROTEIN"/>
    <property type="match status" value="1"/>
</dbReference>
<reference evidence="3" key="1">
    <citation type="submission" date="2016-01" db="EMBL/GenBank/DDBJ databases">
        <authorList>
            <person name="Peeters C."/>
        </authorList>
    </citation>
    <scope>NUCLEOTIDE SEQUENCE [LARGE SCALE GENOMIC DNA]</scope>
    <source>
        <strain evidence="3">LMG 22940</strain>
    </source>
</reference>
<evidence type="ECO:0000313" key="4">
    <source>
        <dbReference type="Proteomes" id="UP000054770"/>
    </source>
</evidence>